<feature type="domain" description="RapA2 cadherin-like" evidence="1">
    <location>
        <begin position="771"/>
        <end position="855"/>
    </location>
</feature>
<feature type="domain" description="RapA2 cadherin-like" evidence="1">
    <location>
        <begin position="987"/>
        <end position="1071"/>
    </location>
</feature>
<dbReference type="AlphaFoldDB" id="A0A0B8QKC6"/>
<dbReference type="STRING" id="1481914.JCM19241_3495"/>
<feature type="domain" description="RapA2 cadherin-like" evidence="1">
    <location>
        <begin position="879"/>
        <end position="963"/>
    </location>
</feature>
<organism evidence="2 3">
    <name type="scientific">Vibrio ishigakensis</name>
    <dbReference type="NCBI Taxonomy" id="1481914"/>
    <lineage>
        <taxon>Bacteria</taxon>
        <taxon>Pseudomonadati</taxon>
        <taxon>Pseudomonadota</taxon>
        <taxon>Gammaproteobacteria</taxon>
        <taxon>Vibrionales</taxon>
        <taxon>Vibrionaceae</taxon>
        <taxon>Vibrio</taxon>
    </lineage>
</organism>
<feature type="domain" description="RapA2 cadherin-like" evidence="1">
    <location>
        <begin position="123"/>
        <end position="207"/>
    </location>
</feature>
<feature type="domain" description="RapA2 cadherin-like" evidence="1">
    <location>
        <begin position="15"/>
        <end position="99"/>
    </location>
</feature>
<feature type="domain" description="RapA2 cadherin-like" evidence="1">
    <location>
        <begin position="447"/>
        <end position="531"/>
    </location>
</feature>
<reference evidence="2 3" key="2">
    <citation type="submission" date="2015-01" db="EMBL/GenBank/DDBJ databases">
        <authorList>
            <consortium name="NBRP consortium"/>
            <person name="Sawabe T."/>
            <person name="Meirelles P."/>
            <person name="Feng G."/>
            <person name="Sayaka M."/>
            <person name="Hattori M."/>
            <person name="Ohkuma M."/>
        </authorList>
    </citation>
    <scope>NUCLEOTIDE SEQUENCE [LARGE SCALE GENOMIC DNA]</scope>
    <source>
        <strain evidence="3">JCM 19241</strain>
    </source>
</reference>
<accession>A0A0B8QKC6</accession>
<feature type="domain" description="RapA2 cadherin-like" evidence="1">
    <location>
        <begin position="555"/>
        <end position="639"/>
    </location>
</feature>
<dbReference type="Pfam" id="PF17803">
    <property type="entry name" value="Cadherin_4"/>
    <property type="match status" value="11"/>
</dbReference>
<comment type="caution">
    <text evidence="2">The sequence shown here is derived from an EMBL/GenBank/DDBJ whole genome shotgun (WGS) entry which is preliminary data.</text>
</comment>
<dbReference type="Proteomes" id="UP000031666">
    <property type="component" value="Unassembled WGS sequence"/>
</dbReference>
<name>A0A0B8QKC6_9VIBR</name>
<gene>
    <name evidence="2" type="ORF">JCM19241_3495</name>
</gene>
<protein>
    <submittedName>
        <fullName evidence="2">T1SS secreted agglutinin RTX</fullName>
    </submittedName>
</protein>
<sequence>MVIVRDPDGQEDSALITIDLTNVDDPTVTQSDINQTNEDATLTVNAAKGVLSNDTDVDDTLTVASFKVADDDTTYDFGDTAVIDGVGEFTLNADGSYEFVPVANFNGDVPTITYTTNTGVSDTLDIDVVAQNDPTVTQSDTNQTNEDTTLTVNAANGVLSNDSDVDDTLTVATFKVAGDDTTYNFGEKADIDGVGEFMLNADGSYEFVPADNFNGDVPTVTYTTNTGASDTLDIDVVAQDDPTVTGSDTNQTNEDTTLTVNAATGVLSNDSDVDDTLSVATFKVAGDDTTYNSGETADIDGVGEFTLNADGSYEFVPAVNFNGGVPTITYTTNTGVSDTLDIDVVAQNDPTVTQSDTNQTNEDATLTVNAANGVLSNDTDVDDTLTVASFKVANDDTTYSFGETAEIDGVGEITLNADGSYEFVPAADFNGDVPTITYTTNTGASDTLDIDVVAKDDPTVTVEDTNQTNEDATLTVNAANGVLSNDTDVDDTLTVASFKVANDDTTYSFGETAEIDGVGGFTLNADGSYEFVPAADFNGDVPIITYTTNTGASDTLDIDVVAQDDPTVTASDTNQTNEDATLTVNAANGVLSNDTDVDDTLTVASFKVANDDTTYSFGETAEIDGVGEFTLNADGSYEFVPAADFNGDVPIITYTTNTGASDTLDIDVVAQDDPTVTASDTNQTNEDTTLTVNAANGVLNNDTDVDDTLTVASFKVANDDTTYSFGDTAEIDGVGEITLNADGSYEFVPAADFNGDVPTITYTTNTGASDTLDIDVVAQDDPTVTAPDTNQTNEDTTLTVNAATGVLSNDSDVDDTLTVATFQVAGDDTTYNFGETADIDGVGEFTLNADGSYEFVPADNFNGDVPTVTYTTNTGASDTLDIDVVAQDDPTVTGSDTNQTNEDTTLTVNAATGVLSNDSDVDDTLTVATFKVAGDDTTYNFGETADIDGVGEFTLNADGSYEFVPASNFNGDVPTITYTTNTGASDTLDIDVVAQNDPTVTQSDTNQTNEDTTLTVNAANGVLSNDSDPDDTLTVATFKVSGDGTTYNTGMTAIIAGIGSITVNANGSYEFVPGADFNGDVPTITYTTNTGVSDTLDIDVAPQADPTITVSDSNQTNEDTTLTVNAVNGVLSNDSDADGPLSVATFKVFGDNTDYVAGDSVGISGIGTVTLNGDGSYEFVPFANFSGTVLPLLTRLIPA</sequence>
<proteinExistence type="predicted"/>
<dbReference type="InterPro" id="IPR040853">
    <property type="entry name" value="RapA2_cadherin-like"/>
</dbReference>
<dbReference type="Gene3D" id="2.60.40.1200">
    <property type="match status" value="11"/>
</dbReference>
<evidence type="ECO:0000313" key="2">
    <source>
        <dbReference type="EMBL" id="GAM75583.1"/>
    </source>
</evidence>
<evidence type="ECO:0000259" key="1">
    <source>
        <dbReference type="Pfam" id="PF17803"/>
    </source>
</evidence>
<feature type="domain" description="RapA2 cadherin-like" evidence="1">
    <location>
        <begin position="1095"/>
        <end position="1179"/>
    </location>
</feature>
<dbReference type="EMBL" id="BBSC01000004">
    <property type="protein sequence ID" value="GAM75583.1"/>
    <property type="molecule type" value="Genomic_DNA"/>
</dbReference>
<feature type="domain" description="RapA2 cadherin-like" evidence="1">
    <location>
        <begin position="663"/>
        <end position="747"/>
    </location>
</feature>
<reference evidence="2 3" key="1">
    <citation type="submission" date="2015-01" db="EMBL/GenBank/DDBJ databases">
        <title>Vibrio sp. C94 JCM 19241 whole genome shotgun sequence.</title>
        <authorList>
            <person name="Sawabe T."/>
            <person name="Meirelles P."/>
            <person name="Feng G."/>
            <person name="Sayaka M."/>
            <person name="Hattori M."/>
            <person name="Ohkuma M."/>
        </authorList>
    </citation>
    <scope>NUCLEOTIDE SEQUENCE [LARGE SCALE GENOMIC DNA]</scope>
    <source>
        <strain evidence="3">JCM 19241</strain>
    </source>
</reference>
<evidence type="ECO:0000313" key="3">
    <source>
        <dbReference type="Proteomes" id="UP000031666"/>
    </source>
</evidence>
<feature type="domain" description="RapA2 cadherin-like" evidence="1">
    <location>
        <begin position="339"/>
        <end position="423"/>
    </location>
</feature>
<feature type="domain" description="RapA2 cadherin-like" evidence="1">
    <location>
        <begin position="231"/>
        <end position="315"/>
    </location>
</feature>